<dbReference type="OrthoDB" id="9794445at2"/>
<dbReference type="InterPro" id="IPR050300">
    <property type="entry name" value="GDXG_lipolytic_enzyme"/>
</dbReference>
<dbReference type="InterPro" id="IPR029058">
    <property type="entry name" value="AB_hydrolase_fold"/>
</dbReference>
<dbReference type="PANTHER" id="PTHR48081:SF8">
    <property type="entry name" value="ALPHA_BETA HYDROLASE FOLD-3 DOMAIN-CONTAINING PROTEIN-RELATED"/>
    <property type="match status" value="1"/>
</dbReference>
<evidence type="ECO:0000259" key="2">
    <source>
        <dbReference type="Pfam" id="PF07859"/>
    </source>
</evidence>
<dbReference type="AlphaFoldDB" id="A0A495VMB9"/>
<dbReference type="PANTHER" id="PTHR48081">
    <property type="entry name" value="AB HYDROLASE SUPERFAMILY PROTEIN C4A8.06C"/>
    <property type="match status" value="1"/>
</dbReference>
<gene>
    <name evidence="3" type="ORF">DFR40_3393</name>
</gene>
<name>A0A495VMB9_9RHOO</name>
<dbReference type="RefSeq" id="WP_121459639.1">
    <property type="nucleotide sequence ID" value="NZ_RBXP01000020.1"/>
</dbReference>
<keyword evidence="1" id="KW-0378">Hydrolase</keyword>
<evidence type="ECO:0000313" key="4">
    <source>
        <dbReference type="Proteomes" id="UP000270626"/>
    </source>
</evidence>
<dbReference type="GO" id="GO:0016787">
    <property type="term" value="F:hydrolase activity"/>
    <property type="evidence" value="ECO:0007669"/>
    <property type="project" value="UniProtKB-KW"/>
</dbReference>
<keyword evidence="4" id="KW-1185">Reference proteome</keyword>
<dbReference type="InterPro" id="IPR013094">
    <property type="entry name" value="AB_hydrolase_3"/>
</dbReference>
<dbReference type="Proteomes" id="UP000270626">
    <property type="component" value="Unassembled WGS sequence"/>
</dbReference>
<dbReference type="Gene3D" id="3.40.50.1820">
    <property type="entry name" value="alpha/beta hydrolase"/>
    <property type="match status" value="1"/>
</dbReference>
<dbReference type="SUPFAM" id="SSF53474">
    <property type="entry name" value="alpha/beta-Hydrolases"/>
    <property type="match status" value="1"/>
</dbReference>
<reference evidence="3 4" key="1">
    <citation type="submission" date="2018-10" db="EMBL/GenBank/DDBJ databases">
        <title>Genomic Encyclopedia of Type Strains, Phase IV (KMG-IV): sequencing the most valuable type-strain genomes for metagenomic binning, comparative biology and taxonomic classification.</title>
        <authorList>
            <person name="Goeker M."/>
        </authorList>
    </citation>
    <scope>NUCLEOTIDE SEQUENCE [LARGE SCALE GENOMIC DNA]</scope>
    <source>
        <strain evidence="3 4">DSM 23841</strain>
    </source>
</reference>
<sequence length="281" mass="29947">MDAHRSSTAPPTLTVDVENQQISGYLGPLPARLYRPARHDAALPVVLYLHGGGFVAGSLDDADATARQLVAQAGVAVLSLAYSLAPRHPFPAAPEDAHAALRWLLGAAPGLNLDGNRLAVAGDDAGGNIAAAVALIARDRNGPALAAQVLIGPMLDPSMTLLGDAERLTSDLKPQTCAQRYAQYLPHSQERLHPYASPLASRRLHDLPPTYLATAKCDVLHREAEAYATALIAAGVPTQITRFDVQHADLPRHPPLLAEAAEFLRQRLHSTSANKSQPRRK</sequence>
<evidence type="ECO:0000256" key="1">
    <source>
        <dbReference type="ARBA" id="ARBA00022801"/>
    </source>
</evidence>
<dbReference type="Pfam" id="PF07859">
    <property type="entry name" value="Abhydrolase_3"/>
    <property type="match status" value="1"/>
</dbReference>
<feature type="domain" description="Alpha/beta hydrolase fold-3" evidence="2">
    <location>
        <begin position="46"/>
        <end position="244"/>
    </location>
</feature>
<evidence type="ECO:0000313" key="3">
    <source>
        <dbReference type="EMBL" id="RKT49727.1"/>
    </source>
</evidence>
<organism evidence="3 4">
    <name type="scientific">Azonexus fungiphilus</name>
    <dbReference type="NCBI Taxonomy" id="146940"/>
    <lineage>
        <taxon>Bacteria</taxon>
        <taxon>Pseudomonadati</taxon>
        <taxon>Pseudomonadota</taxon>
        <taxon>Betaproteobacteria</taxon>
        <taxon>Rhodocyclales</taxon>
        <taxon>Azonexaceae</taxon>
        <taxon>Azonexus</taxon>
    </lineage>
</organism>
<comment type="caution">
    <text evidence="3">The sequence shown here is derived from an EMBL/GenBank/DDBJ whole genome shotgun (WGS) entry which is preliminary data.</text>
</comment>
<protein>
    <submittedName>
        <fullName evidence="3">Acetyl esterase/lipase</fullName>
    </submittedName>
</protein>
<proteinExistence type="predicted"/>
<dbReference type="EMBL" id="RBXP01000020">
    <property type="protein sequence ID" value="RKT49727.1"/>
    <property type="molecule type" value="Genomic_DNA"/>
</dbReference>
<accession>A0A495VMB9</accession>